<dbReference type="PANTHER" id="PTHR43133:SF25">
    <property type="entry name" value="RNA POLYMERASE SIGMA FACTOR RFAY-RELATED"/>
    <property type="match status" value="1"/>
</dbReference>
<dbReference type="InterPro" id="IPR039425">
    <property type="entry name" value="RNA_pol_sigma-70-like"/>
</dbReference>
<dbReference type="PANTHER" id="PTHR43133">
    <property type="entry name" value="RNA POLYMERASE ECF-TYPE SIGMA FACTO"/>
    <property type="match status" value="1"/>
</dbReference>
<dbReference type="RefSeq" id="WP_344672776.1">
    <property type="nucleotide sequence ID" value="NZ_BAAAZI010000001.1"/>
</dbReference>
<sequence>MKTALETTILENSPILKRLANNFTTDPFEKDDLVQETFVRSLKSLEKFINHPKLVSWLYVIMKNIYLNRYRREAIHRVAEKEISSNMQYNVNSYNSAESKFVISDIQNSINSLSDENYKIFNMYLEGFKYYEIAEYMNIKEGTIKTRIHTARKILKKKLQVYKPK</sequence>
<feature type="domain" description="RNA polymerase sigma-70 region 2" evidence="5">
    <location>
        <begin position="11"/>
        <end position="73"/>
    </location>
</feature>
<dbReference type="InterPro" id="IPR013324">
    <property type="entry name" value="RNA_pol_sigma_r3/r4-like"/>
</dbReference>
<keyword evidence="4" id="KW-0804">Transcription</keyword>
<dbReference type="InterPro" id="IPR007627">
    <property type="entry name" value="RNA_pol_sigma70_r2"/>
</dbReference>
<protein>
    <submittedName>
        <fullName evidence="7">Sigma-70 family RNA polymerase sigma factor</fullName>
    </submittedName>
</protein>
<accession>A0ABP7Y6M0</accession>
<evidence type="ECO:0000313" key="8">
    <source>
        <dbReference type="Proteomes" id="UP001500101"/>
    </source>
</evidence>
<dbReference type="InterPro" id="IPR013249">
    <property type="entry name" value="RNA_pol_sigma70_r4_t2"/>
</dbReference>
<comment type="caution">
    <text evidence="7">The sequence shown here is derived from an EMBL/GenBank/DDBJ whole genome shotgun (WGS) entry which is preliminary data.</text>
</comment>
<dbReference type="Proteomes" id="UP001500101">
    <property type="component" value="Unassembled WGS sequence"/>
</dbReference>
<dbReference type="NCBIfam" id="TIGR02937">
    <property type="entry name" value="sigma70-ECF"/>
    <property type="match status" value="1"/>
</dbReference>
<reference evidence="8" key="1">
    <citation type="journal article" date="2019" name="Int. J. Syst. Evol. Microbiol.">
        <title>The Global Catalogue of Microorganisms (GCM) 10K type strain sequencing project: providing services to taxonomists for standard genome sequencing and annotation.</title>
        <authorList>
            <consortium name="The Broad Institute Genomics Platform"/>
            <consortium name="The Broad Institute Genome Sequencing Center for Infectious Disease"/>
            <person name="Wu L."/>
            <person name="Ma J."/>
        </authorList>
    </citation>
    <scope>NUCLEOTIDE SEQUENCE [LARGE SCALE GENOMIC DNA]</scope>
    <source>
        <strain evidence="8">JCM 16704</strain>
    </source>
</reference>
<dbReference type="Gene3D" id="1.10.10.10">
    <property type="entry name" value="Winged helix-like DNA-binding domain superfamily/Winged helix DNA-binding domain"/>
    <property type="match status" value="1"/>
</dbReference>
<dbReference type="CDD" id="cd06171">
    <property type="entry name" value="Sigma70_r4"/>
    <property type="match status" value="1"/>
</dbReference>
<evidence type="ECO:0000259" key="5">
    <source>
        <dbReference type="Pfam" id="PF04542"/>
    </source>
</evidence>
<dbReference type="InterPro" id="IPR013325">
    <property type="entry name" value="RNA_pol_sigma_r2"/>
</dbReference>
<evidence type="ECO:0000256" key="4">
    <source>
        <dbReference type="ARBA" id="ARBA00023163"/>
    </source>
</evidence>
<name>A0ABP7Y6M0_9SPHI</name>
<comment type="similarity">
    <text evidence="1">Belongs to the sigma-70 factor family. ECF subfamily.</text>
</comment>
<dbReference type="Pfam" id="PF08281">
    <property type="entry name" value="Sigma70_r4_2"/>
    <property type="match status" value="1"/>
</dbReference>
<dbReference type="InterPro" id="IPR036388">
    <property type="entry name" value="WH-like_DNA-bd_sf"/>
</dbReference>
<dbReference type="Gene3D" id="1.10.1740.10">
    <property type="match status" value="1"/>
</dbReference>
<dbReference type="Pfam" id="PF04542">
    <property type="entry name" value="Sigma70_r2"/>
    <property type="match status" value="1"/>
</dbReference>
<evidence type="ECO:0000313" key="7">
    <source>
        <dbReference type="EMBL" id="GAA4131437.1"/>
    </source>
</evidence>
<evidence type="ECO:0000256" key="3">
    <source>
        <dbReference type="ARBA" id="ARBA00023082"/>
    </source>
</evidence>
<dbReference type="EMBL" id="BAAAZI010000001">
    <property type="protein sequence ID" value="GAA4131437.1"/>
    <property type="molecule type" value="Genomic_DNA"/>
</dbReference>
<keyword evidence="8" id="KW-1185">Reference proteome</keyword>
<organism evidence="7 8">
    <name type="scientific">Sphingobacterium kyonggiense</name>
    <dbReference type="NCBI Taxonomy" id="714075"/>
    <lineage>
        <taxon>Bacteria</taxon>
        <taxon>Pseudomonadati</taxon>
        <taxon>Bacteroidota</taxon>
        <taxon>Sphingobacteriia</taxon>
        <taxon>Sphingobacteriales</taxon>
        <taxon>Sphingobacteriaceae</taxon>
        <taxon>Sphingobacterium</taxon>
    </lineage>
</organism>
<dbReference type="SUPFAM" id="SSF88659">
    <property type="entry name" value="Sigma3 and sigma4 domains of RNA polymerase sigma factors"/>
    <property type="match status" value="1"/>
</dbReference>
<dbReference type="SUPFAM" id="SSF88946">
    <property type="entry name" value="Sigma2 domain of RNA polymerase sigma factors"/>
    <property type="match status" value="1"/>
</dbReference>
<keyword evidence="2" id="KW-0805">Transcription regulation</keyword>
<feature type="domain" description="RNA polymerase sigma factor 70 region 4 type 2" evidence="6">
    <location>
        <begin position="105"/>
        <end position="154"/>
    </location>
</feature>
<evidence type="ECO:0000256" key="1">
    <source>
        <dbReference type="ARBA" id="ARBA00010641"/>
    </source>
</evidence>
<dbReference type="InterPro" id="IPR014284">
    <property type="entry name" value="RNA_pol_sigma-70_dom"/>
</dbReference>
<gene>
    <name evidence="7" type="ORF">GCM10022216_01540</name>
</gene>
<evidence type="ECO:0000259" key="6">
    <source>
        <dbReference type="Pfam" id="PF08281"/>
    </source>
</evidence>
<evidence type="ECO:0000256" key="2">
    <source>
        <dbReference type="ARBA" id="ARBA00023015"/>
    </source>
</evidence>
<keyword evidence="3" id="KW-0731">Sigma factor</keyword>
<proteinExistence type="inferred from homology"/>